<sequence>MPGAVAVGVLRLLLMPVILIGERLVSHPVHQGAAFVAVLAAGALYAVGALAAHLRSWRRGRARAGSPAAWSRSSTS</sequence>
<keyword evidence="1" id="KW-0812">Transmembrane</keyword>
<keyword evidence="1" id="KW-1133">Transmembrane helix</keyword>
<keyword evidence="1" id="KW-0472">Membrane</keyword>
<organism evidence="2 3">
    <name type="scientific">Baekduia soli</name>
    <dbReference type="NCBI Taxonomy" id="496014"/>
    <lineage>
        <taxon>Bacteria</taxon>
        <taxon>Bacillati</taxon>
        <taxon>Actinomycetota</taxon>
        <taxon>Thermoleophilia</taxon>
        <taxon>Solirubrobacterales</taxon>
        <taxon>Baekduiaceae</taxon>
        <taxon>Baekduia</taxon>
    </lineage>
</organism>
<proteinExistence type="predicted"/>
<name>A0A5B8U771_9ACTN</name>
<dbReference type="AlphaFoldDB" id="A0A5B8U771"/>
<reference evidence="2 3" key="1">
    <citation type="journal article" date="2018" name="J. Microbiol.">
        <title>Baekduia soli gen. nov., sp. nov., a novel bacterium isolated from the soil of Baekdu Mountain and proposal of a novel family name, Baekduiaceae fam. nov.</title>
        <authorList>
            <person name="An D.S."/>
            <person name="Siddiqi M.Z."/>
            <person name="Kim K.H."/>
            <person name="Yu H.S."/>
            <person name="Im W.T."/>
        </authorList>
    </citation>
    <scope>NUCLEOTIDE SEQUENCE [LARGE SCALE GENOMIC DNA]</scope>
    <source>
        <strain evidence="2 3">BR7-21</strain>
    </source>
</reference>
<dbReference type="KEGG" id="bsol:FSW04_15220"/>
<protein>
    <submittedName>
        <fullName evidence="2">Uncharacterized protein</fullName>
    </submittedName>
</protein>
<dbReference type="EMBL" id="CP042430">
    <property type="protein sequence ID" value="QEC48791.1"/>
    <property type="molecule type" value="Genomic_DNA"/>
</dbReference>
<dbReference type="Proteomes" id="UP000321805">
    <property type="component" value="Chromosome"/>
</dbReference>
<gene>
    <name evidence="2" type="ORF">FSW04_15220</name>
</gene>
<keyword evidence="3" id="KW-1185">Reference proteome</keyword>
<dbReference type="RefSeq" id="WP_146920725.1">
    <property type="nucleotide sequence ID" value="NZ_CP042430.1"/>
</dbReference>
<accession>A0A5B8U771</accession>
<feature type="transmembrane region" description="Helical" evidence="1">
    <location>
        <begin position="31"/>
        <end position="54"/>
    </location>
</feature>
<evidence type="ECO:0000256" key="1">
    <source>
        <dbReference type="SAM" id="Phobius"/>
    </source>
</evidence>
<evidence type="ECO:0000313" key="2">
    <source>
        <dbReference type="EMBL" id="QEC48791.1"/>
    </source>
</evidence>
<evidence type="ECO:0000313" key="3">
    <source>
        <dbReference type="Proteomes" id="UP000321805"/>
    </source>
</evidence>